<keyword evidence="9" id="KW-1185">Reference proteome</keyword>
<dbReference type="Proteomes" id="UP000655366">
    <property type="component" value="Unassembled WGS sequence"/>
</dbReference>
<dbReference type="CDD" id="cd06173">
    <property type="entry name" value="MFS_MefA_like"/>
    <property type="match status" value="1"/>
</dbReference>
<gene>
    <name evidence="8" type="ORF">IV500_13705</name>
</gene>
<feature type="transmembrane region" description="Helical" evidence="7">
    <location>
        <begin position="389"/>
        <end position="409"/>
    </location>
</feature>
<name>A0A931CV49_9MICC</name>
<evidence type="ECO:0000256" key="4">
    <source>
        <dbReference type="ARBA" id="ARBA00022692"/>
    </source>
</evidence>
<accession>A0A931CV49</accession>
<dbReference type="InterPro" id="IPR036259">
    <property type="entry name" value="MFS_trans_sf"/>
</dbReference>
<feature type="transmembrane region" description="Helical" evidence="7">
    <location>
        <begin position="363"/>
        <end position="383"/>
    </location>
</feature>
<feature type="transmembrane region" description="Helical" evidence="7">
    <location>
        <begin position="109"/>
        <end position="126"/>
    </location>
</feature>
<evidence type="ECO:0000256" key="1">
    <source>
        <dbReference type="ARBA" id="ARBA00004429"/>
    </source>
</evidence>
<evidence type="ECO:0000313" key="8">
    <source>
        <dbReference type="EMBL" id="MBG0740438.1"/>
    </source>
</evidence>
<evidence type="ECO:0000256" key="7">
    <source>
        <dbReference type="SAM" id="Phobius"/>
    </source>
</evidence>
<feature type="transmembrane region" description="Helical" evidence="7">
    <location>
        <begin position="147"/>
        <end position="168"/>
    </location>
</feature>
<dbReference type="Gene3D" id="1.20.1250.20">
    <property type="entry name" value="MFS general substrate transporter like domains"/>
    <property type="match status" value="1"/>
</dbReference>
<dbReference type="RefSeq" id="WP_196397370.1">
    <property type="nucleotide sequence ID" value="NZ_JADNYM010000017.1"/>
</dbReference>
<evidence type="ECO:0000256" key="5">
    <source>
        <dbReference type="ARBA" id="ARBA00022989"/>
    </source>
</evidence>
<keyword evidence="3" id="KW-1003">Cell membrane</keyword>
<feature type="transmembrane region" description="Helical" evidence="7">
    <location>
        <begin position="288"/>
        <end position="310"/>
    </location>
</feature>
<evidence type="ECO:0000313" key="9">
    <source>
        <dbReference type="Proteomes" id="UP000655366"/>
    </source>
</evidence>
<dbReference type="InterPro" id="IPR010290">
    <property type="entry name" value="TM_effector"/>
</dbReference>
<reference evidence="8 9" key="1">
    <citation type="submission" date="2020-11" db="EMBL/GenBank/DDBJ databases">
        <title>Arthrobacter antarcticus sp. nov., isolated from Antarctic Soil.</title>
        <authorList>
            <person name="Li J."/>
        </authorList>
    </citation>
    <scope>NUCLEOTIDE SEQUENCE [LARGE SCALE GENOMIC DNA]</scope>
    <source>
        <strain evidence="8 9">Z1-20</strain>
    </source>
</reference>
<dbReference type="SUPFAM" id="SSF103473">
    <property type="entry name" value="MFS general substrate transporter"/>
    <property type="match status" value="1"/>
</dbReference>
<organism evidence="8 9">
    <name type="scientific">Arthrobacter terrae</name>
    <dbReference type="NCBI Taxonomy" id="2935737"/>
    <lineage>
        <taxon>Bacteria</taxon>
        <taxon>Bacillati</taxon>
        <taxon>Actinomycetota</taxon>
        <taxon>Actinomycetes</taxon>
        <taxon>Micrococcales</taxon>
        <taxon>Micrococcaceae</taxon>
        <taxon>Arthrobacter</taxon>
    </lineage>
</organism>
<feature type="transmembrane region" description="Helical" evidence="7">
    <location>
        <begin position="322"/>
        <end position="343"/>
    </location>
</feature>
<protein>
    <submittedName>
        <fullName evidence="8">MFS transporter</fullName>
    </submittedName>
</protein>
<feature type="transmembrane region" description="Helical" evidence="7">
    <location>
        <begin position="228"/>
        <end position="252"/>
    </location>
</feature>
<comment type="subcellular location">
    <subcellularLocation>
        <location evidence="1">Cell inner membrane</location>
        <topology evidence="1">Multi-pass membrane protein</topology>
    </subcellularLocation>
</comment>
<proteinExistence type="predicted"/>
<dbReference type="Pfam" id="PF05977">
    <property type="entry name" value="MFS_3"/>
    <property type="match status" value="1"/>
</dbReference>
<evidence type="ECO:0000256" key="6">
    <source>
        <dbReference type="ARBA" id="ARBA00023136"/>
    </source>
</evidence>
<evidence type="ECO:0000256" key="2">
    <source>
        <dbReference type="ARBA" id="ARBA00022448"/>
    </source>
</evidence>
<sequence>MRNLLADLTPLRESPEFRRLFFGLGLSSIGTQLTVVAVSLEIYSLTQSTLAVGLLGIFALLPLVFAGLYGGSIIDSLDRRKVALMSAAVLWVVTIGIALQAWLGLHQTWILYLLIAIQSGAAGINQPARSAIIPRLVRLELLPAANALSMIVFGLGTTVGPLLAGVLVANIGYAWTYTIDVLTFAASMWALFALPPMLPEGEVRKAGLGSVLEGLKFLGTRPNVRMTFLVDLCAMVFAMPRSLLPAIGAVWLGGGEETAGVLLSAIAAGSLLAALFSGPLGHVRRQGLAVVWSVTVWGTAIAAMGAAVALGGRHGGEGTSPWIIAAVFALVVSGVADSVSSVFRSTILQAATPDHLRGRLQGVFVVVVAGGPRLGDLFAGGAGQVLGEALAAVVGGCLCIAAVGLLARWQPKFLHYDARHPEP</sequence>
<feature type="transmembrane region" description="Helical" evidence="7">
    <location>
        <begin position="20"/>
        <end position="43"/>
    </location>
</feature>
<dbReference type="AlphaFoldDB" id="A0A931CV49"/>
<feature type="transmembrane region" description="Helical" evidence="7">
    <location>
        <begin position="82"/>
        <end position="103"/>
    </location>
</feature>
<comment type="caution">
    <text evidence="8">The sequence shown here is derived from an EMBL/GenBank/DDBJ whole genome shotgun (WGS) entry which is preliminary data.</text>
</comment>
<keyword evidence="2" id="KW-0813">Transport</keyword>
<dbReference type="GO" id="GO:0005886">
    <property type="term" value="C:plasma membrane"/>
    <property type="evidence" value="ECO:0007669"/>
    <property type="project" value="UniProtKB-SubCell"/>
</dbReference>
<keyword evidence="4 7" id="KW-0812">Transmembrane</keyword>
<dbReference type="PANTHER" id="PTHR23513:SF9">
    <property type="entry name" value="ENTEROBACTIN EXPORTER ENTS"/>
    <property type="match status" value="1"/>
</dbReference>
<keyword evidence="6 7" id="KW-0472">Membrane</keyword>
<keyword evidence="5 7" id="KW-1133">Transmembrane helix</keyword>
<feature type="transmembrane region" description="Helical" evidence="7">
    <location>
        <begin position="49"/>
        <end position="70"/>
    </location>
</feature>
<evidence type="ECO:0000256" key="3">
    <source>
        <dbReference type="ARBA" id="ARBA00022475"/>
    </source>
</evidence>
<dbReference type="PANTHER" id="PTHR23513">
    <property type="entry name" value="INTEGRAL MEMBRANE EFFLUX PROTEIN-RELATED"/>
    <property type="match status" value="1"/>
</dbReference>
<dbReference type="EMBL" id="JADNYM010000017">
    <property type="protein sequence ID" value="MBG0740438.1"/>
    <property type="molecule type" value="Genomic_DNA"/>
</dbReference>
<feature type="transmembrane region" description="Helical" evidence="7">
    <location>
        <begin position="174"/>
        <end position="194"/>
    </location>
</feature>
<feature type="transmembrane region" description="Helical" evidence="7">
    <location>
        <begin position="258"/>
        <end position="276"/>
    </location>
</feature>